<evidence type="ECO:0000313" key="6">
    <source>
        <dbReference type="Proteomes" id="UP000601789"/>
    </source>
</evidence>
<evidence type="ECO:0000313" key="5">
    <source>
        <dbReference type="EMBL" id="MBI1620091.1"/>
    </source>
</evidence>
<evidence type="ECO:0000259" key="4">
    <source>
        <dbReference type="SMART" id="SM00990"/>
    </source>
</evidence>
<proteinExistence type="predicted"/>
<comment type="cofactor">
    <cofactor evidence="1">
        <name>Mg(2+)</name>
        <dbReference type="ChEBI" id="CHEBI:18420"/>
    </cofactor>
</comment>
<sequence>MMSVREIPGVEKPVVRYALARGWKLGWKLRIDGRNGSPDRWFLRNGVWLVIEFKRPGGKLRPQQVLRIKELRENGQPVHVIDNADVGRALIDSFDQEDLL</sequence>
<comment type="caution">
    <text evidence="5">The sequence shown here is derived from an EMBL/GenBank/DDBJ whole genome shotgun (WGS) entry which is preliminary data.</text>
</comment>
<dbReference type="InterPro" id="IPR011856">
    <property type="entry name" value="tRNA_endonuc-like_dom_sf"/>
</dbReference>
<evidence type="ECO:0000256" key="2">
    <source>
        <dbReference type="ARBA" id="ARBA00022722"/>
    </source>
</evidence>
<evidence type="ECO:0000256" key="1">
    <source>
        <dbReference type="ARBA" id="ARBA00001946"/>
    </source>
</evidence>
<protein>
    <submittedName>
        <fullName evidence="5">VRR-NUC domain-containing protein</fullName>
    </submittedName>
</protein>
<dbReference type="Proteomes" id="UP000601789">
    <property type="component" value="Unassembled WGS sequence"/>
</dbReference>
<dbReference type="Gene3D" id="3.40.1350.10">
    <property type="match status" value="1"/>
</dbReference>
<feature type="domain" description="VRR-NUC" evidence="4">
    <location>
        <begin position="2"/>
        <end position="85"/>
    </location>
</feature>
<reference evidence="5 6" key="1">
    <citation type="submission" date="2020-10" db="EMBL/GenBank/DDBJ databases">
        <title>Aquamicrobium zhengzhouensis sp. nov., a exopolysaccharide producing bacterium isolated from farmland soil.</title>
        <authorList>
            <person name="Wang X."/>
        </authorList>
    </citation>
    <scope>NUCLEOTIDE SEQUENCE [LARGE SCALE GENOMIC DNA]</scope>
    <source>
        <strain evidence="6">cd-1</strain>
    </source>
</reference>
<dbReference type="InterPro" id="IPR014883">
    <property type="entry name" value="VRR_NUC"/>
</dbReference>
<dbReference type="SMART" id="SM00990">
    <property type="entry name" value="VRR_NUC"/>
    <property type="match status" value="1"/>
</dbReference>
<keyword evidence="6" id="KW-1185">Reference proteome</keyword>
<keyword evidence="3" id="KW-0378">Hydrolase</keyword>
<organism evidence="5 6">
    <name type="scientific">Aquamicrobium zhengzhouense</name>
    <dbReference type="NCBI Taxonomy" id="2781738"/>
    <lineage>
        <taxon>Bacteria</taxon>
        <taxon>Pseudomonadati</taxon>
        <taxon>Pseudomonadota</taxon>
        <taxon>Alphaproteobacteria</taxon>
        <taxon>Hyphomicrobiales</taxon>
        <taxon>Phyllobacteriaceae</taxon>
        <taxon>Aquamicrobium</taxon>
    </lineage>
</organism>
<evidence type="ECO:0000256" key="3">
    <source>
        <dbReference type="ARBA" id="ARBA00022801"/>
    </source>
</evidence>
<accession>A0ABS0S9X5</accession>
<keyword evidence="2" id="KW-0540">Nuclease</keyword>
<dbReference type="EMBL" id="JADGMQ010000002">
    <property type="protein sequence ID" value="MBI1620091.1"/>
    <property type="molecule type" value="Genomic_DNA"/>
</dbReference>
<gene>
    <name evidence="5" type="ORF">IOD40_05355</name>
</gene>
<name>A0ABS0S9X5_9HYPH</name>